<dbReference type="InterPro" id="IPR016158">
    <property type="entry name" value="Cullin_homology"/>
</dbReference>
<gene>
    <name evidence="6" type="ORF">PPERSA_01737</name>
</gene>
<dbReference type="EMBL" id="LDAU01000066">
    <property type="protein sequence ID" value="KRX08276.1"/>
    <property type="molecule type" value="Genomic_DNA"/>
</dbReference>
<dbReference type="Pfam" id="PF10557">
    <property type="entry name" value="Cullin_Nedd8"/>
    <property type="match status" value="1"/>
</dbReference>
<feature type="coiled-coil region" evidence="4">
    <location>
        <begin position="266"/>
        <end position="319"/>
    </location>
</feature>
<dbReference type="Pfam" id="PF00888">
    <property type="entry name" value="Cullin"/>
    <property type="match status" value="2"/>
</dbReference>
<dbReference type="SUPFAM" id="SSF46785">
    <property type="entry name" value="Winged helix' DNA-binding domain"/>
    <property type="match status" value="1"/>
</dbReference>
<dbReference type="SUPFAM" id="SSF74788">
    <property type="entry name" value="Cullin repeat-like"/>
    <property type="match status" value="1"/>
</dbReference>
<dbReference type="InterPro" id="IPR036388">
    <property type="entry name" value="WH-like_DNA-bd_sf"/>
</dbReference>
<comment type="similarity">
    <text evidence="1 2 3">Belongs to the cullin family.</text>
</comment>
<evidence type="ECO:0000256" key="4">
    <source>
        <dbReference type="SAM" id="Coils"/>
    </source>
</evidence>
<dbReference type="SUPFAM" id="SSF75632">
    <property type="entry name" value="Cullin homology domain"/>
    <property type="match status" value="1"/>
</dbReference>
<proteinExistence type="inferred from homology"/>
<organism evidence="6 7">
    <name type="scientific">Pseudocohnilembus persalinus</name>
    <name type="common">Ciliate</name>
    <dbReference type="NCBI Taxonomy" id="266149"/>
    <lineage>
        <taxon>Eukaryota</taxon>
        <taxon>Sar</taxon>
        <taxon>Alveolata</taxon>
        <taxon>Ciliophora</taxon>
        <taxon>Intramacronucleata</taxon>
        <taxon>Oligohymenophorea</taxon>
        <taxon>Scuticociliatia</taxon>
        <taxon>Philasterida</taxon>
        <taxon>Pseudocohnilembidae</taxon>
        <taxon>Pseudocohnilembus</taxon>
    </lineage>
</organism>
<dbReference type="PANTHER" id="PTHR11932">
    <property type="entry name" value="CULLIN"/>
    <property type="match status" value="1"/>
</dbReference>
<dbReference type="InterPro" id="IPR036317">
    <property type="entry name" value="Cullin_homology_sf"/>
</dbReference>
<dbReference type="InterPro" id="IPR045093">
    <property type="entry name" value="Cullin"/>
</dbReference>
<dbReference type="InterPro" id="IPR019559">
    <property type="entry name" value="Cullin_neddylation_domain"/>
</dbReference>
<dbReference type="GO" id="GO:0031625">
    <property type="term" value="F:ubiquitin protein ligase binding"/>
    <property type="evidence" value="ECO:0007669"/>
    <property type="project" value="InterPro"/>
</dbReference>
<dbReference type="GO" id="GO:0006511">
    <property type="term" value="P:ubiquitin-dependent protein catabolic process"/>
    <property type="evidence" value="ECO:0007669"/>
    <property type="project" value="InterPro"/>
</dbReference>
<dbReference type="InterPro" id="IPR001373">
    <property type="entry name" value="Cullin_N"/>
</dbReference>
<protein>
    <submittedName>
        <fullName evidence="6">Cullin repeat-like-containing domain</fullName>
    </submittedName>
</protein>
<dbReference type="InterPro" id="IPR036390">
    <property type="entry name" value="WH_DNA-bd_sf"/>
</dbReference>
<evidence type="ECO:0000256" key="1">
    <source>
        <dbReference type="ARBA" id="ARBA00006019"/>
    </source>
</evidence>
<evidence type="ECO:0000256" key="3">
    <source>
        <dbReference type="RuleBase" id="RU003829"/>
    </source>
</evidence>
<dbReference type="AlphaFoldDB" id="A0A0V0R182"/>
<name>A0A0V0R182_PSEPJ</name>
<evidence type="ECO:0000256" key="2">
    <source>
        <dbReference type="PROSITE-ProRule" id="PRU00330"/>
    </source>
</evidence>
<dbReference type="InterPro" id="IPR059120">
    <property type="entry name" value="Cullin-like_AB"/>
</dbReference>
<evidence type="ECO:0000313" key="7">
    <source>
        <dbReference type="Proteomes" id="UP000054937"/>
    </source>
</evidence>
<dbReference type="OMA" id="NHEFADY"/>
<dbReference type="Pfam" id="PF26557">
    <property type="entry name" value="Cullin_AB"/>
    <property type="match status" value="1"/>
</dbReference>
<keyword evidence="4" id="KW-0175">Coiled coil</keyword>
<sequence>MQEPILNYEDGWKEMQKIVNKVYSILQKMYEGQNSQKEQITKQDYSKAYTGEQLLIQLVKWWDIYQLLLKYMNRWFIYLEESYIKHNGKKNLQIVGIEIWYQNIHDKVRMNTIQAYKLLLSQDRQGIQTDKSLLKKVTQIFLKLNEIYKNSKQQTIYKELENQIISETKNFYIKKYADWVDSLNCEEYLQQVEELMNQEYQRLESCIEKRVDDKINNEQTFKEIKKCFSQELIGKYKQQLLSKETGFNYMLENQQTKNLNRVYNLYQTLNDKYEGIKENFKEFIAEKGKNLFEQQKQEIQKKKQELEQQSQKKNIEAKDLFLSQRLLQEKSENDENEKSMITLLKMSCGVESTKVLEGMIQDIQIAEEFKKNYQIYARQQTDLPYPSEIDTNIKVLQKANWPQYNEITLNVPQIFQNIIQHFTKFYSGIKKNQELCWIHIQNTVEMNAIYGTKKYLLNISMHQAVILMAFEEHDNWLTVAEIQNIVGLPFDLLNQNLLKLSMHKQKSYLLERDTSISQNKKLDIQKDRFRFNTKFQQIAKRIIINPIYEKEKIKKSCIDEDRGFAIEACIVRIMKSKRKLRYEEIYPEVCQLIKLFTPDLKLTKKKIESLINKDFLERDENDINVLLYKA</sequence>
<keyword evidence="7" id="KW-1185">Reference proteome</keyword>
<dbReference type="SMART" id="SM00182">
    <property type="entry name" value="CULLIN"/>
    <property type="match status" value="1"/>
</dbReference>
<dbReference type="Gene3D" id="1.10.10.10">
    <property type="entry name" value="Winged helix-like DNA-binding domain superfamily/Winged helix DNA-binding domain"/>
    <property type="match status" value="1"/>
</dbReference>
<dbReference type="Proteomes" id="UP000054937">
    <property type="component" value="Unassembled WGS sequence"/>
</dbReference>
<dbReference type="InParanoid" id="A0A0V0R182"/>
<feature type="domain" description="Cullin family profile" evidence="5">
    <location>
        <begin position="228"/>
        <end position="501"/>
    </location>
</feature>
<reference evidence="6 7" key="1">
    <citation type="journal article" date="2015" name="Sci. Rep.">
        <title>Genome of the facultative scuticociliatosis pathogen Pseudocohnilembus persalinus provides insight into its virulence through horizontal gene transfer.</title>
        <authorList>
            <person name="Xiong J."/>
            <person name="Wang G."/>
            <person name="Cheng J."/>
            <person name="Tian M."/>
            <person name="Pan X."/>
            <person name="Warren A."/>
            <person name="Jiang C."/>
            <person name="Yuan D."/>
            <person name="Miao W."/>
        </authorList>
    </citation>
    <scope>NUCLEOTIDE SEQUENCE [LARGE SCALE GENOMIC DNA]</scope>
    <source>
        <strain evidence="6">36N120E</strain>
    </source>
</reference>
<dbReference type="SMART" id="SM00884">
    <property type="entry name" value="Cullin_Nedd8"/>
    <property type="match status" value="1"/>
</dbReference>
<dbReference type="InterPro" id="IPR016159">
    <property type="entry name" value="Cullin_repeat-like_dom_sf"/>
</dbReference>
<evidence type="ECO:0000313" key="6">
    <source>
        <dbReference type="EMBL" id="KRX08276.1"/>
    </source>
</evidence>
<comment type="caution">
    <text evidence="6">The sequence shown here is derived from an EMBL/GenBank/DDBJ whole genome shotgun (WGS) entry which is preliminary data.</text>
</comment>
<accession>A0A0V0R182</accession>
<dbReference type="Gene3D" id="3.30.230.130">
    <property type="entry name" value="Cullin, Chain C, Domain 2"/>
    <property type="match status" value="1"/>
</dbReference>
<dbReference type="Gene3D" id="1.20.1310.10">
    <property type="entry name" value="Cullin Repeats"/>
    <property type="match status" value="3"/>
</dbReference>
<evidence type="ECO:0000259" key="5">
    <source>
        <dbReference type="PROSITE" id="PS50069"/>
    </source>
</evidence>
<dbReference type="OrthoDB" id="27073at2759"/>
<dbReference type="PROSITE" id="PS50069">
    <property type="entry name" value="CULLIN_2"/>
    <property type="match status" value="1"/>
</dbReference>